<reference evidence="2 3" key="3">
    <citation type="journal article" date="2013" name="Rice">
        <title>Improvement of the Oryza sativa Nipponbare reference genome using next generation sequence and optical map data.</title>
        <authorList>
            <person name="Kawahara Y."/>
            <person name="de la Bastide M."/>
            <person name="Hamilton J.P."/>
            <person name="Kanamori H."/>
            <person name="McCombie W.R."/>
            <person name="Ouyang S."/>
            <person name="Schwartz D.C."/>
            <person name="Tanaka T."/>
            <person name="Wu J."/>
            <person name="Zhou S."/>
            <person name="Childs K.L."/>
            <person name="Davidson R.M."/>
            <person name="Lin H."/>
            <person name="Quesada-Ocampo L."/>
            <person name="Vaillancourt B."/>
            <person name="Sakai H."/>
            <person name="Lee S.S."/>
            <person name="Kim J."/>
            <person name="Numa H."/>
            <person name="Itoh T."/>
            <person name="Buell C.R."/>
            <person name="Matsumoto T."/>
        </authorList>
    </citation>
    <scope>NUCLEOTIDE SEQUENCE [LARGE SCALE GENOMIC DNA]</scope>
    <source>
        <strain evidence="3">cv. Nipponbare</strain>
    </source>
</reference>
<gene>
    <name evidence="2" type="ordered locus">Os05g0423050</name>
    <name evidence="2" type="ORF">OSNPB_050423050</name>
</gene>
<sequence length="218" mass="24197">MTAQNRGMLLSHKFWCKHPHAQQELSTEFVVKSKESKLNPNNKLCMEQAVRKHMGRWSPNPAPVQALEKPPPHPLDVPSHHRVVIAHHELRAPGENKSTTSKKSSLQPVNALGPIGLTSASSKLREIVGRHGHVLPALANEGLEKPPQQPIGAGWRPPGRRRCCNQHYHKEPSPPVDSSTDLRISHRHHHQPSPPPSTLASVETHRQKHQLALTTGST</sequence>
<name>A0A0P0WMG1_ORYSJ</name>
<evidence type="ECO:0000256" key="1">
    <source>
        <dbReference type="SAM" id="MobiDB-lite"/>
    </source>
</evidence>
<evidence type="ECO:0000313" key="3">
    <source>
        <dbReference type="Proteomes" id="UP000059680"/>
    </source>
</evidence>
<dbReference type="EMBL" id="AP014961">
    <property type="protein sequence ID" value="BAS94093.1"/>
    <property type="molecule type" value="Genomic_DNA"/>
</dbReference>
<dbReference type="AlphaFoldDB" id="A0A0P0WMG1"/>
<dbReference type="InParanoid" id="A0A0P0WMG1"/>
<evidence type="ECO:0000313" key="2">
    <source>
        <dbReference type="EMBL" id="BAS94093.1"/>
    </source>
</evidence>
<reference evidence="2 3" key="2">
    <citation type="journal article" date="2013" name="Plant Cell Physiol.">
        <title>Rice Annotation Project Database (RAP-DB): an integrative and interactive database for rice genomics.</title>
        <authorList>
            <person name="Sakai H."/>
            <person name="Lee S.S."/>
            <person name="Tanaka T."/>
            <person name="Numa H."/>
            <person name="Kim J."/>
            <person name="Kawahara Y."/>
            <person name="Wakimoto H."/>
            <person name="Yang C.C."/>
            <person name="Iwamoto M."/>
            <person name="Abe T."/>
            <person name="Yamada Y."/>
            <person name="Muto A."/>
            <person name="Inokuchi H."/>
            <person name="Ikemura T."/>
            <person name="Matsumoto T."/>
            <person name="Sasaki T."/>
            <person name="Itoh T."/>
        </authorList>
    </citation>
    <scope>NUCLEOTIDE SEQUENCE [LARGE SCALE GENOMIC DNA]</scope>
    <source>
        <strain evidence="3">cv. Nipponbare</strain>
    </source>
</reference>
<keyword evidence="3" id="KW-1185">Reference proteome</keyword>
<organism evidence="2 3">
    <name type="scientific">Oryza sativa subsp. japonica</name>
    <name type="common">Rice</name>
    <dbReference type="NCBI Taxonomy" id="39947"/>
    <lineage>
        <taxon>Eukaryota</taxon>
        <taxon>Viridiplantae</taxon>
        <taxon>Streptophyta</taxon>
        <taxon>Embryophyta</taxon>
        <taxon>Tracheophyta</taxon>
        <taxon>Spermatophyta</taxon>
        <taxon>Magnoliopsida</taxon>
        <taxon>Liliopsida</taxon>
        <taxon>Poales</taxon>
        <taxon>Poaceae</taxon>
        <taxon>BOP clade</taxon>
        <taxon>Oryzoideae</taxon>
        <taxon>Oryzeae</taxon>
        <taxon>Oryzinae</taxon>
        <taxon>Oryza</taxon>
        <taxon>Oryza sativa</taxon>
    </lineage>
</organism>
<feature type="region of interest" description="Disordered" evidence="1">
    <location>
        <begin position="139"/>
        <end position="218"/>
    </location>
</feature>
<protein>
    <submittedName>
        <fullName evidence="2">Os05g0423050 protein</fullName>
    </submittedName>
</protein>
<dbReference type="PaxDb" id="39947-A0A0P0WMG1"/>
<proteinExistence type="predicted"/>
<reference evidence="3" key="1">
    <citation type="journal article" date="2005" name="Nature">
        <title>The map-based sequence of the rice genome.</title>
        <authorList>
            <consortium name="International rice genome sequencing project (IRGSP)"/>
            <person name="Matsumoto T."/>
            <person name="Wu J."/>
            <person name="Kanamori H."/>
            <person name="Katayose Y."/>
            <person name="Fujisawa M."/>
            <person name="Namiki N."/>
            <person name="Mizuno H."/>
            <person name="Yamamoto K."/>
            <person name="Antonio B.A."/>
            <person name="Baba T."/>
            <person name="Sakata K."/>
            <person name="Nagamura Y."/>
            <person name="Aoki H."/>
            <person name="Arikawa K."/>
            <person name="Arita K."/>
            <person name="Bito T."/>
            <person name="Chiden Y."/>
            <person name="Fujitsuka N."/>
            <person name="Fukunaka R."/>
            <person name="Hamada M."/>
            <person name="Harada C."/>
            <person name="Hayashi A."/>
            <person name="Hijishita S."/>
            <person name="Honda M."/>
            <person name="Hosokawa S."/>
            <person name="Ichikawa Y."/>
            <person name="Idonuma A."/>
            <person name="Iijima M."/>
            <person name="Ikeda M."/>
            <person name="Ikeno M."/>
            <person name="Ito K."/>
            <person name="Ito S."/>
            <person name="Ito T."/>
            <person name="Ito Y."/>
            <person name="Ito Y."/>
            <person name="Iwabuchi A."/>
            <person name="Kamiya K."/>
            <person name="Karasawa W."/>
            <person name="Kurita K."/>
            <person name="Katagiri S."/>
            <person name="Kikuta A."/>
            <person name="Kobayashi H."/>
            <person name="Kobayashi N."/>
            <person name="Machita K."/>
            <person name="Maehara T."/>
            <person name="Masukawa M."/>
            <person name="Mizubayashi T."/>
            <person name="Mukai Y."/>
            <person name="Nagasaki H."/>
            <person name="Nagata Y."/>
            <person name="Naito S."/>
            <person name="Nakashima M."/>
            <person name="Nakama Y."/>
            <person name="Nakamichi Y."/>
            <person name="Nakamura M."/>
            <person name="Meguro A."/>
            <person name="Negishi M."/>
            <person name="Ohta I."/>
            <person name="Ohta T."/>
            <person name="Okamoto M."/>
            <person name="Ono N."/>
            <person name="Saji S."/>
            <person name="Sakaguchi M."/>
            <person name="Sakai K."/>
            <person name="Shibata M."/>
            <person name="Shimokawa T."/>
            <person name="Song J."/>
            <person name="Takazaki Y."/>
            <person name="Terasawa K."/>
            <person name="Tsugane M."/>
            <person name="Tsuji K."/>
            <person name="Ueda S."/>
            <person name="Waki K."/>
            <person name="Yamagata H."/>
            <person name="Yamamoto M."/>
            <person name="Yamamoto S."/>
            <person name="Yamane H."/>
            <person name="Yoshiki S."/>
            <person name="Yoshihara R."/>
            <person name="Yukawa K."/>
            <person name="Zhong H."/>
            <person name="Yano M."/>
            <person name="Yuan Q."/>
            <person name="Ouyang S."/>
            <person name="Liu J."/>
            <person name="Jones K.M."/>
            <person name="Gansberger K."/>
            <person name="Moffat K."/>
            <person name="Hill J."/>
            <person name="Bera J."/>
            <person name="Fadrosh D."/>
            <person name="Jin S."/>
            <person name="Johri S."/>
            <person name="Kim M."/>
            <person name="Overton L."/>
            <person name="Reardon M."/>
            <person name="Tsitrin T."/>
            <person name="Vuong H."/>
            <person name="Weaver B."/>
            <person name="Ciecko A."/>
            <person name="Tallon L."/>
            <person name="Jackson J."/>
            <person name="Pai G."/>
            <person name="Aken S.V."/>
            <person name="Utterback T."/>
            <person name="Reidmuller S."/>
            <person name="Feldblyum T."/>
            <person name="Hsiao J."/>
            <person name="Zismann V."/>
            <person name="Iobst S."/>
            <person name="de Vazeille A.R."/>
            <person name="Buell C.R."/>
            <person name="Ying K."/>
            <person name="Li Y."/>
            <person name="Lu T."/>
            <person name="Huang Y."/>
            <person name="Zhao Q."/>
            <person name="Feng Q."/>
            <person name="Zhang L."/>
            <person name="Zhu J."/>
            <person name="Weng Q."/>
            <person name="Mu J."/>
            <person name="Lu Y."/>
            <person name="Fan D."/>
            <person name="Liu Y."/>
            <person name="Guan J."/>
            <person name="Zhang Y."/>
            <person name="Yu S."/>
            <person name="Liu X."/>
            <person name="Zhang Y."/>
            <person name="Hong G."/>
            <person name="Han B."/>
            <person name="Choisne N."/>
            <person name="Demange N."/>
            <person name="Orjeda G."/>
            <person name="Samain S."/>
            <person name="Cattolico L."/>
            <person name="Pelletier E."/>
            <person name="Couloux A."/>
            <person name="Segurens B."/>
            <person name="Wincker P."/>
            <person name="D'Hont A."/>
            <person name="Scarpelli C."/>
            <person name="Weissenbach J."/>
            <person name="Salanoubat M."/>
            <person name="Quetier F."/>
            <person name="Yu Y."/>
            <person name="Kim H.R."/>
            <person name="Rambo T."/>
            <person name="Currie J."/>
            <person name="Collura K."/>
            <person name="Luo M."/>
            <person name="Yang T."/>
            <person name="Ammiraju J.S.S."/>
            <person name="Engler F."/>
            <person name="Soderlund C."/>
            <person name="Wing R.A."/>
            <person name="Palmer L.E."/>
            <person name="de la Bastide M."/>
            <person name="Spiegel L."/>
            <person name="Nascimento L."/>
            <person name="Zutavern T."/>
            <person name="O'Shaughnessy A."/>
            <person name="Dike S."/>
            <person name="Dedhia N."/>
            <person name="Preston R."/>
            <person name="Balija V."/>
            <person name="McCombie W.R."/>
            <person name="Chow T."/>
            <person name="Chen H."/>
            <person name="Chung M."/>
            <person name="Chen C."/>
            <person name="Shaw J."/>
            <person name="Wu H."/>
            <person name="Hsiao K."/>
            <person name="Chao Y."/>
            <person name="Chu M."/>
            <person name="Cheng C."/>
            <person name="Hour A."/>
            <person name="Lee P."/>
            <person name="Lin S."/>
            <person name="Lin Y."/>
            <person name="Liou J."/>
            <person name="Liu S."/>
            <person name="Hsing Y."/>
            <person name="Raghuvanshi S."/>
            <person name="Mohanty A."/>
            <person name="Bharti A.K."/>
            <person name="Gaur A."/>
            <person name="Gupta V."/>
            <person name="Kumar D."/>
            <person name="Ravi V."/>
            <person name="Vij S."/>
            <person name="Kapur A."/>
            <person name="Khurana P."/>
            <person name="Khurana P."/>
            <person name="Khurana J.P."/>
            <person name="Tyagi A.K."/>
            <person name="Gaikwad K."/>
            <person name="Singh A."/>
            <person name="Dalal V."/>
            <person name="Srivastava S."/>
            <person name="Dixit A."/>
            <person name="Pal A.K."/>
            <person name="Ghazi I.A."/>
            <person name="Yadav M."/>
            <person name="Pandit A."/>
            <person name="Bhargava A."/>
            <person name="Sureshbabu K."/>
            <person name="Batra K."/>
            <person name="Sharma T.R."/>
            <person name="Mohapatra T."/>
            <person name="Singh N.K."/>
            <person name="Messing J."/>
            <person name="Nelson A.B."/>
            <person name="Fuks G."/>
            <person name="Kavchok S."/>
            <person name="Keizer G."/>
            <person name="Linton E."/>
            <person name="Llaca V."/>
            <person name="Song R."/>
            <person name="Tanyolac B."/>
            <person name="Young S."/>
            <person name="Ho-Il K."/>
            <person name="Hahn J.H."/>
            <person name="Sangsakoo G."/>
            <person name="Vanavichit A."/>
            <person name="de Mattos Luiz.A.T."/>
            <person name="Zimmer P.D."/>
            <person name="Malone G."/>
            <person name="Dellagostin O."/>
            <person name="de Oliveira A.C."/>
            <person name="Bevan M."/>
            <person name="Bancroft I."/>
            <person name="Minx P."/>
            <person name="Cordum H."/>
            <person name="Wilson R."/>
            <person name="Cheng Z."/>
            <person name="Jin W."/>
            <person name="Jiang J."/>
            <person name="Leong S.A."/>
            <person name="Iwama H."/>
            <person name="Gojobori T."/>
            <person name="Itoh T."/>
            <person name="Niimura Y."/>
            <person name="Fujii Y."/>
            <person name="Habara T."/>
            <person name="Sakai H."/>
            <person name="Sato Y."/>
            <person name="Wilson G."/>
            <person name="Kumar K."/>
            <person name="McCouch S."/>
            <person name="Juretic N."/>
            <person name="Hoen D."/>
            <person name="Wright S."/>
            <person name="Bruskiewich R."/>
            <person name="Bureau T."/>
            <person name="Miyao A."/>
            <person name="Hirochika H."/>
            <person name="Nishikawa T."/>
            <person name="Kadowaki K."/>
            <person name="Sugiura M."/>
            <person name="Burr B."/>
            <person name="Sasaki T."/>
        </authorList>
    </citation>
    <scope>NUCLEOTIDE SEQUENCE [LARGE SCALE GENOMIC DNA]</scope>
    <source>
        <strain evidence="3">cv. Nipponbare</strain>
    </source>
</reference>
<dbReference type="Proteomes" id="UP000059680">
    <property type="component" value="Chromosome 5"/>
</dbReference>
<accession>A0A0P0WMG1</accession>